<dbReference type="InterPro" id="IPR001173">
    <property type="entry name" value="Glyco_trans_2-like"/>
</dbReference>
<dbReference type="PANTHER" id="PTHR22916">
    <property type="entry name" value="GLYCOSYLTRANSFERASE"/>
    <property type="match status" value="1"/>
</dbReference>
<evidence type="ECO:0000313" key="2">
    <source>
        <dbReference type="EMBL" id="ETW95270.1"/>
    </source>
</evidence>
<dbReference type="GO" id="GO:0016758">
    <property type="term" value="F:hexosyltransferase activity"/>
    <property type="evidence" value="ECO:0007669"/>
    <property type="project" value="UniProtKB-ARBA"/>
</dbReference>
<dbReference type="SUPFAM" id="SSF53335">
    <property type="entry name" value="S-adenosyl-L-methionine-dependent methyltransferases"/>
    <property type="match status" value="1"/>
</dbReference>
<dbReference type="Gene3D" id="3.90.550.10">
    <property type="entry name" value="Spore Coat Polysaccharide Biosynthesis Protein SpsA, Chain A"/>
    <property type="match status" value="1"/>
</dbReference>
<dbReference type="EMBL" id="AZHW01000937">
    <property type="protein sequence ID" value="ETW95270.1"/>
    <property type="molecule type" value="Genomic_DNA"/>
</dbReference>
<dbReference type="InterPro" id="IPR029044">
    <property type="entry name" value="Nucleotide-diphossugar_trans"/>
</dbReference>
<feature type="domain" description="Glycosyltransferase 2-like" evidence="1">
    <location>
        <begin position="7"/>
        <end position="172"/>
    </location>
</feature>
<proteinExistence type="predicted"/>
<sequence>MSSPRVSILLPVRNAATTLSACLRSIQRQSESDWQCIIIDDGSQDDSVIRARAFAARDTRFHLIETAPCGLVEALNTGLPHCRGPFIARMDADDLMHRHRLAMQAYVLESHPSLAAVGCHVRLFPRQHLRDGRLAYERWLNRITSERRLREEAFVECPIAHPSLMIRRDILSAFGYRDCGWPEDYDLILRLLTSGHPLDVVPKRLLSWRDHPTRLSRTSPIYRIAQFTACKAAFLATSFLSTTDRYILWGYGSTGKALRRALAQHGKHPAYIVELHPRRLGKTIHQAPVIPPEALVRTPKHPVIVSVAGEQGRGEIRAAMQAMGFQELRDFICAA</sequence>
<name>W4LC35_ENTF1</name>
<dbReference type="AlphaFoldDB" id="W4LC35"/>
<comment type="caution">
    <text evidence="2">The sequence shown here is derived from an EMBL/GenBank/DDBJ whole genome shotgun (WGS) entry which is preliminary data.</text>
</comment>
<dbReference type="Proteomes" id="UP000019141">
    <property type="component" value="Unassembled WGS sequence"/>
</dbReference>
<dbReference type="SUPFAM" id="SSF53448">
    <property type="entry name" value="Nucleotide-diphospho-sugar transferases"/>
    <property type="match status" value="1"/>
</dbReference>
<protein>
    <recommendedName>
        <fullName evidence="1">Glycosyltransferase 2-like domain-containing protein</fullName>
    </recommendedName>
</protein>
<evidence type="ECO:0000259" key="1">
    <source>
        <dbReference type="Pfam" id="PF00535"/>
    </source>
</evidence>
<dbReference type="InterPro" id="IPR029063">
    <property type="entry name" value="SAM-dependent_MTases_sf"/>
</dbReference>
<dbReference type="HOGENOM" id="CLU_025996_0_7_7"/>
<evidence type="ECO:0000313" key="3">
    <source>
        <dbReference type="Proteomes" id="UP000019141"/>
    </source>
</evidence>
<gene>
    <name evidence="2" type="ORF">ETSY1_31350</name>
</gene>
<dbReference type="CDD" id="cd00761">
    <property type="entry name" value="Glyco_tranf_GTA_type"/>
    <property type="match status" value="1"/>
</dbReference>
<dbReference type="PANTHER" id="PTHR22916:SF3">
    <property type="entry name" value="UDP-GLCNAC:BETAGAL BETA-1,3-N-ACETYLGLUCOSAMINYLTRANSFERASE-LIKE PROTEIN 1"/>
    <property type="match status" value="1"/>
</dbReference>
<reference evidence="2 3" key="1">
    <citation type="journal article" date="2014" name="Nature">
        <title>An environmental bacterial taxon with a large and distinct metabolic repertoire.</title>
        <authorList>
            <person name="Wilson M.C."/>
            <person name="Mori T."/>
            <person name="Ruckert C."/>
            <person name="Uria A.R."/>
            <person name="Helf M.J."/>
            <person name="Takada K."/>
            <person name="Gernert C."/>
            <person name="Steffens U.A."/>
            <person name="Heycke N."/>
            <person name="Schmitt S."/>
            <person name="Rinke C."/>
            <person name="Helfrich E.J."/>
            <person name="Brachmann A.O."/>
            <person name="Gurgui C."/>
            <person name="Wakimoto T."/>
            <person name="Kracht M."/>
            <person name="Crusemann M."/>
            <person name="Hentschel U."/>
            <person name="Abe I."/>
            <person name="Matsunaga S."/>
            <person name="Kalinowski J."/>
            <person name="Takeyama H."/>
            <person name="Piel J."/>
        </authorList>
    </citation>
    <scope>NUCLEOTIDE SEQUENCE [LARGE SCALE GENOMIC DNA]</scope>
    <source>
        <strain evidence="3">TSY1</strain>
    </source>
</reference>
<organism evidence="2 3">
    <name type="scientific">Entotheonella factor</name>
    <dbReference type="NCBI Taxonomy" id="1429438"/>
    <lineage>
        <taxon>Bacteria</taxon>
        <taxon>Pseudomonadati</taxon>
        <taxon>Nitrospinota/Tectimicrobiota group</taxon>
        <taxon>Candidatus Tectimicrobiota</taxon>
        <taxon>Candidatus Entotheonellia</taxon>
        <taxon>Candidatus Entotheonellales</taxon>
        <taxon>Candidatus Entotheonellaceae</taxon>
        <taxon>Candidatus Entotheonella</taxon>
    </lineage>
</organism>
<accession>W4LC35</accession>
<keyword evidence="3" id="KW-1185">Reference proteome</keyword>
<dbReference type="Pfam" id="PF00535">
    <property type="entry name" value="Glycos_transf_2"/>
    <property type="match status" value="1"/>
</dbReference>